<dbReference type="InterPro" id="IPR036291">
    <property type="entry name" value="NAD(P)-bd_dom_sf"/>
</dbReference>
<sequence>MSREKIDGQLFSYTGPAFHYINEEERHFFAKEPAQFRVNLIGCGMIGMEHMRVATRVGRSAIHGVFDLNERSVKVAKEEFAKITDEDFKVYDSLEAACNDPEVDGILICTPNFTHLDVLKVAIKSGKHIFMEKPMATKLEDAYEITKMAKEYGAVLQIGLQYRYKSIYSEAIHEVLERKAVGEVKMINIMEHRIPFLDKVNQWNKFSKFSGGTLVEKCCHYFDLMNLFAQSRPVRVYANGSQSTNFRDFEFKGEKSDILDSAFVTVEYENGVRAGFNLCMFAPMFHEELLVCGDEGRVKAAEIEDFSENARLRTEMEVFCGQNRPSKTSQPSYPKLIEASGHNGATWFEHIAFADQMAGKKTNSATVEEGFWSVVVGCAAEESVKTGKIIEVAELLKSKGIDL</sequence>
<dbReference type="InterPro" id="IPR050424">
    <property type="entry name" value="Gfo-Idh-MocA_inositol_DH"/>
</dbReference>
<evidence type="ECO:0000313" key="4">
    <source>
        <dbReference type="Proteomes" id="UP000184517"/>
    </source>
</evidence>
<proteinExistence type="predicted"/>
<dbReference type="SUPFAM" id="SSF55347">
    <property type="entry name" value="Glyceraldehyde-3-phosphate dehydrogenase-like, C-terminal domain"/>
    <property type="match status" value="1"/>
</dbReference>
<dbReference type="OrthoDB" id="9774191at2"/>
<dbReference type="InterPro" id="IPR004104">
    <property type="entry name" value="Gfo/Idh/MocA-like_OxRdtase_C"/>
</dbReference>
<dbReference type="RefSeq" id="WP_072838819.1">
    <property type="nucleotide sequence ID" value="NZ_FQVF01000005.1"/>
</dbReference>
<dbReference type="Pfam" id="PF02894">
    <property type="entry name" value="GFO_IDH_MocA_C"/>
    <property type="match status" value="1"/>
</dbReference>
<protein>
    <submittedName>
        <fullName evidence="3">Predicted dehydrogenase</fullName>
    </submittedName>
</protein>
<dbReference type="AlphaFoldDB" id="A0A1M4YEI9"/>
<name>A0A1M4YEI9_9GAMM</name>
<keyword evidence="4" id="KW-1185">Reference proteome</keyword>
<dbReference type="GO" id="GO:0000166">
    <property type="term" value="F:nucleotide binding"/>
    <property type="evidence" value="ECO:0007669"/>
    <property type="project" value="InterPro"/>
</dbReference>
<dbReference type="Proteomes" id="UP000184517">
    <property type="component" value="Unassembled WGS sequence"/>
</dbReference>
<dbReference type="EMBL" id="FQVF01000005">
    <property type="protein sequence ID" value="SHF04139.1"/>
    <property type="molecule type" value="Genomic_DNA"/>
</dbReference>
<dbReference type="SUPFAM" id="SSF51735">
    <property type="entry name" value="NAD(P)-binding Rossmann-fold domains"/>
    <property type="match status" value="1"/>
</dbReference>
<evidence type="ECO:0000259" key="1">
    <source>
        <dbReference type="Pfam" id="PF01408"/>
    </source>
</evidence>
<dbReference type="PANTHER" id="PTHR43593:SF1">
    <property type="entry name" value="INOSITOL 2-DEHYDROGENASE"/>
    <property type="match status" value="1"/>
</dbReference>
<organism evidence="3 4">
    <name type="scientific">Marinomonas polaris DSM 16579</name>
    <dbReference type="NCBI Taxonomy" id="1122206"/>
    <lineage>
        <taxon>Bacteria</taxon>
        <taxon>Pseudomonadati</taxon>
        <taxon>Pseudomonadota</taxon>
        <taxon>Gammaproteobacteria</taxon>
        <taxon>Oceanospirillales</taxon>
        <taxon>Oceanospirillaceae</taxon>
        <taxon>Marinomonas</taxon>
    </lineage>
</organism>
<evidence type="ECO:0000259" key="2">
    <source>
        <dbReference type="Pfam" id="PF02894"/>
    </source>
</evidence>
<feature type="domain" description="Gfo/Idh/MocA-like oxidoreductase N-terminal" evidence="1">
    <location>
        <begin position="36"/>
        <end position="159"/>
    </location>
</feature>
<dbReference type="PANTHER" id="PTHR43593">
    <property type="match status" value="1"/>
</dbReference>
<dbReference type="Pfam" id="PF01408">
    <property type="entry name" value="GFO_IDH_MocA"/>
    <property type="match status" value="1"/>
</dbReference>
<dbReference type="Gene3D" id="3.40.50.720">
    <property type="entry name" value="NAD(P)-binding Rossmann-like Domain"/>
    <property type="match status" value="1"/>
</dbReference>
<reference evidence="4" key="1">
    <citation type="submission" date="2016-11" db="EMBL/GenBank/DDBJ databases">
        <authorList>
            <person name="Varghese N."/>
            <person name="Submissions S."/>
        </authorList>
    </citation>
    <scope>NUCLEOTIDE SEQUENCE [LARGE SCALE GENOMIC DNA]</scope>
    <source>
        <strain evidence="4">DSM 16579</strain>
    </source>
</reference>
<dbReference type="Gene3D" id="3.30.360.10">
    <property type="entry name" value="Dihydrodipicolinate Reductase, domain 2"/>
    <property type="match status" value="1"/>
</dbReference>
<dbReference type="InterPro" id="IPR000683">
    <property type="entry name" value="Gfo/Idh/MocA-like_OxRdtase_N"/>
</dbReference>
<feature type="domain" description="Gfo/Idh/MocA-like oxidoreductase C-terminal" evidence="2">
    <location>
        <begin position="175"/>
        <end position="391"/>
    </location>
</feature>
<gene>
    <name evidence="3" type="ORF">SAMN02745753_01198</name>
</gene>
<accession>A0A1M4YEI9</accession>
<evidence type="ECO:0000313" key="3">
    <source>
        <dbReference type="EMBL" id="SHF04139.1"/>
    </source>
</evidence>
<dbReference type="STRING" id="1122206.SAMN02745753_01198"/>